<organism evidence="3 4">
    <name type="scientific">Calocera cornea HHB12733</name>
    <dbReference type="NCBI Taxonomy" id="1353952"/>
    <lineage>
        <taxon>Eukaryota</taxon>
        <taxon>Fungi</taxon>
        <taxon>Dikarya</taxon>
        <taxon>Basidiomycota</taxon>
        <taxon>Agaricomycotina</taxon>
        <taxon>Dacrymycetes</taxon>
        <taxon>Dacrymycetales</taxon>
        <taxon>Dacrymycetaceae</taxon>
        <taxon>Calocera</taxon>
    </lineage>
</organism>
<feature type="transmembrane region" description="Helical" evidence="1">
    <location>
        <begin position="139"/>
        <end position="160"/>
    </location>
</feature>
<feature type="transmembrane region" description="Helical" evidence="1">
    <location>
        <begin position="91"/>
        <end position="119"/>
    </location>
</feature>
<dbReference type="OrthoDB" id="3261349at2759"/>
<keyword evidence="1" id="KW-0812">Transmembrane</keyword>
<protein>
    <recommendedName>
        <fullName evidence="5">G-protein coupled receptors family 1 profile domain-containing protein</fullName>
    </recommendedName>
</protein>
<accession>A0A165D049</accession>
<evidence type="ECO:0000313" key="3">
    <source>
        <dbReference type="EMBL" id="KZT51786.1"/>
    </source>
</evidence>
<keyword evidence="4" id="KW-1185">Reference proteome</keyword>
<evidence type="ECO:0000313" key="4">
    <source>
        <dbReference type="Proteomes" id="UP000076842"/>
    </source>
</evidence>
<dbReference type="Proteomes" id="UP000076842">
    <property type="component" value="Unassembled WGS sequence"/>
</dbReference>
<keyword evidence="1" id="KW-0472">Membrane</keyword>
<evidence type="ECO:0000256" key="2">
    <source>
        <dbReference type="SAM" id="SignalP"/>
    </source>
</evidence>
<dbReference type="AlphaFoldDB" id="A0A165D049"/>
<evidence type="ECO:0008006" key="5">
    <source>
        <dbReference type="Google" id="ProtNLM"/>
    </source>
</evidence>
<evidence type="ECO:0000256" key="1">
    <source>
        <dbReference type="SAM" id="Phobius"/>
    </source>
</evidence>
<feature type="signal peptide" evidence="2">
    <location>
        <begin position="1"/>
        <end position="24"/>
    </location>
</feature>
<feature type="chain" id="PRO_5007856283" description="G-protein coupled receptors family 1 profile domain-containing protein" evidence="2">
    <location>
        <begin position="25"/>
        <end position="218"/>
    </location>
</feature>
<feature type="transmembrane region" description="Helical" evidence="1">
    <location>
        <begin position="62"/>
        <end position="79"/>
    </location>
</feature>
<reference evidence="3 4" key="1">
    <citation type="journal article" date="2016" name="Mol. Biol. Evol.">
        <title>Comparative Genomics of Early-Diverging Mushroom-Forming Fungi Provides Insights into the Origins of Lignocellulose Decay Capabilities.</title>
        <authorList>
            <person name="Nagy L.G."/>
            <person name="Riley R."/>
            <person name="Tritt A."/>
            <person name="Adam C."/>
            <person name="Daum C."/>
            <person name="Floudas D."/>
            <person name="Sun H."/>
            <person name="Yadav J.S."/>
            <person name="Pangilinan J."/>
            <person name="Larsson K.H."/>
            <person name="Matsuura K."/>
            <person name="Barry K."/>
            <person name="Labutti K."/>
            <person name="Kuo R."/>
            <person name="Ohm R.A."/>
            <person name="Bhattacharya S.S."/>
            <person name="Shirouzu T."/>
            <person name="Yoshinaga Y."/>
            <person name="Martin F.M."/>
            <person name="Grigoriev I.V."/>
            <person name="Hibbett D.S."/>
        </authorList>
    </citation>
    <scope>NUCLEOTIDE SEQUENCE [LARGE SCALE GENOMIC DNA]</scope>
    <source>
        <strain evidence="3 4">HHB12733</strain>
    </source>
</reference>
<keyword evidence="1" id="KW-1133">Transmembrane helix</keyword>
<gene>
    <name evidence="3" type="ORF">CALCODRAFT_114053</name>
</gene>
<dbReference type="EMBL" id="KV424091">
    <property type="protein sequence ID" value="KZT51786.1"/>
    <property type="molecule type" value="Genomic_DNA"/>
</dbReference>
<proteinExistence type="predicted"/>
<name>A0A165D049_9BASI</name>
<sequence>MFNSTWLLVSAALRDALLMLRALALFNDRRKLYLSLKIGYRVTYSIEVALLCYYMRHPPNRQVGAVYYAGNLGCVITSLSNDDRKPTVADIILAVATAPVVLFNIILVVLVFHNILPAYRRNVGGKYTPLYTAVLRDGGMYFALVTASAIAVAITPLIWYDRPDRNNTCLPWFMGISPVAASRLFLNLRASAGKLKDNDSVAEECTQILSHEELEGVM</sequence>
<dbReference type="InParanoid" id="A0A165D049"/>
<keyword evidence="2" id="KW-0732">Signal</keyword>